<dbReference type="SUPFAM" id="SSF47413">
    <property type="entry name" value="lambda repressor-like DNA-binding domains"/>
    <property type="match status" value="1"/>
</dbReference>
<dbReference type="Gene3D" id="1.10.260.40">
    <property type="entry name" value="lambda repressor-like DNA-binding domains"/>
    <property type="match status" value="1"/>
</dbReference>
<sequence length="68" mass="7384">MNKIAQIRNKLGITQSQLAEKIGWGQPRIANYEAGIRMPSLAVAQEIVKALNAFGADTSIDDVFPAKN</sequence>
<dbReference type="EMBL" id="JANIEN010000028">
    <property type="protein sequence ID" value="MDT3453507.1"/>
    <property type="molecule type" value="Genomic_DNA"/>
</dbReference>
<dbReference type="CDD" id="cd00093">
    <property type="entry name" value="HTH_XRE"/>
    <property type="match status" value="1"/>
</dbReference>
<evidence type="ECO:0000313" key="3">
    <source>
        <dbReference type="Proteomes" id="UP001182304"/>
    </source>
</evidence>
<accession>A0AAW8VB10</accession>
<dbReference type="Pfam" id="PF01381">
    <property type="entry name" value="HTH_3"/>
    <property type="match status" value="1"/>
</dbReference>
<dbReference type="PROSITE" id="PS50943">
    <property type="entry name" value="HTH_CROC1"/>
    <property type="match status" value="1"/>
</dbReference>
<evidence type="ECO:0000313" key="2">
    <source>
        <dbReference type="EMBL" id="MDT3453507.1"/>
    </source>
</evidence>
<proteinExistence type="predicted"/>
<organism evidence="2 3">
    <name type="scientific">Pasteurella multocida</name>
    <dbReference type="NCBI Taxonomy" id="747"/>
    <lineage>
        <taxon>Bacteria</taxon>
        <taxon>Pseudomonadati</taxon>
        <taxon>Pseudomonadota</taxon>
        <taxon>Gammaproteobacteria</taxon>
        <taxon>Pasteurellales</taxon>
        <taxon>Pasteurellaceae</taxon>
        <taxon>Pasteurella</taxon>
    </lineage>
</organism>
<comment type="caution">
    <text evidence="2">The sequence shown here is derived from an EMBL/GenBank/DDBJ whole genome shotgun (WGS) entry which is preliminary data.</text>
</comment>
<protein>
    <submittedName>
        <fullName evidence="2">Helix-turn-helix transcriptional regulator</fullName>
    </submittedName>
</protein>
<dbReference type="InterPro" id="IPR001387">
    <property type="entry name" value="Cro/C1-type_HTH"/>
</dbReference>
<dbReference type="RefSeq" id="WP_223131938.1">
    <property type="nucleotide sequence ID" value="NZ_CP082272.1"/>
</dbReference>
<evidence type="ECO:0000259" key="1">
    <source>
        <dbReference type="PROSITE" id="PS50943"/>
    </source>
</evidence>
<reference evidence="2" key="1">
    <citation type="submission" date="2022-07" db="EMBL/GenBank/DDBJ databases">
        <title>Sequence of Pasteurella multocoda 17BRD-035.</title>
        <authorList>
            <person name="Roy Chowdhury P."/>
            <person name="Alhamami T."/>
            <person name="Trott D.J."/>
            <person name="Djordvevic S.P."/>
        </authorList>
    </citation>
    <scope>NUCLEOTIDE SEQUENCE</scope>
    <source>
        <strain evidence="2">17BRD-035</strain>
    </source>
</reference>
<name>A0AAW8VB10_PASMD</name>
<feature type="domain" description="HTH cro/C1-type" evidence="1">
    <location>
        <begin position="4"/>
        <end position="63"/>
    </location>
</feature>
<dbReference type="Proteomes" id="UP001182304">
    <property type="component" value="Unassembled WGS sequence"/>
</dbReference>
<dbReference type="AlphaFoldDB" id="A0AAW8VB10"/>
<dbReference type="InterPro" id="IPR010982">
    <property type="entry name" value="Lambda_DNA-bd_dom_sf"/>
</dbReference>
<gene>
    <name evidence="2" type="ORF">NQF69_12110</name>
</gene>
<dbReference type="GO" id="GO:0003677">
    <property type="term" value="F:DNA binding"/>
    <property type="evidence" value="ECO:0007669"/>
    <property type="project" value="InterPro"/>
</dbReference>
<dbReference type="SMART" id="SM00530">
    <property type="entry name" value="HTH_XRE"/>
    <property type="match status" value="1"/>
</dbReference>